<evidence type="ECO:0000256" key="10">
    <source>
        <dbReference type="SAM" id="MobiDB-lite"/>
    </source>
</evidence>
<keyword evidence="5" id="KW-0997">Cell inner membrane</keyword>
<dbReference type="GO" id="GO:0055085">
    <property type="term" value="P:transmembrane transport"/>
    <property type="evidence" value="ECO:0007669"/>
    <property type="project" value="InterPro"/>
</dbReference>
<evidence type="ECO:0000256" key="6">
    <source>
        <dbReference type="ARBA" id="ARBA00022692"/>
    </source>
</evidence>
<feature type="region of interest" description="Disordered" evidence="10">
    <location>
        <begin position="31"/>
        <end position="129"/>
    </location>
</feature>
<accession>W0AHB0</accession>
<evidence type="ECO:0000256" key="5">
    <source>
        <dbReference type="ARBA" id="ARBA00022519"/>
    </source>
</evidence>
<gene>
    <name evidence="12" type="ORF">NX02_28625</name>
</gene>
<evidence type="ECO:0000259" key="11">
    <source>
        <dbReference type="PROSITE" id="PS52015"/>
    </source>
</evidence>
<dbReference type="SUPFAM" id="SSF74653">
    <property type="entry name" value="TolA/TonB C-terminal domain"/>
    <property type="match status" value="1"/>
</dbReference>
<keyword evidence="7" id="KW-0653">Protein transport</keyword>
<dbReference type="InterPro" id="IPR037682">
    <property type="entry name" value="TonB_C"/>
</dbReference>
<keyword evidence="8" id="KW-1133">Transmembrane helix</keyword>
<name>W0AHB0_9SPHN</name>
<evidence type="ECO:0000256" key="2">
    <source>
        <dbReference type="ARBA" id="ARBA00006555"/>
    </source>
</evidence>
<evidence type="ECO:0000256" key="8">
    <source>
        <dbReference type="ARBA" id="ARBA00022989"/>
    </source>
</evidence>
<keyword evidence="3" id="KW-0813">Transport</keyword>
<feature type="compositionally biased region" description="Acidic residues" evidence="10">
    <location>
        <begin position="33"/>
        <end position="44"/>
    </location>
</feature>
<organism evidence="12 13">
    <name type="scientific">Sphingomonas sanxanigenens DSM 19645 = NX02</name>
    <dbReference type="NCBI Taxonomy" id="1123269"/>
    <lineage>
        <taxon>Bacteria</taxon>
        <taxon>Pseudomonadati</taxon>
        <taxon>Pseudomonadota</taxon>
        <taxon>Alphaproteobacteria</taxon>
        <taxon>Sphingomonadales</taxon>
        <taxon>Sphingomonadaceae</taxon>
        <taxon>Sphingomonas</taxon>
    </lineage>
</organism>
<evidence type="ECO:0000256" key="1">
    <source>
        <dbReference type="ARBA" id="ARBA00004383"/>
    </source>
</evidence>
<dbReference type="PROSITE" id="PS52015">
    <property type="entry name" value="TONB_CTD"/>
    <property type="match status" value="1"/>
</dbReference>
<keyword evidence="4" id="KW-1003">Cell membrane</keyword>
<feature type="domain" description="TonB C-terminal" evidence="11">
    <location>
        <begin position="112"/>
        <end position="206"/>
    </location>
</feature>
<evidence type="ECO:0000256" key="7">
    <source>
        <dbReference type="ARBA" id="ARBA00022927"/>
    </source>
</evidence>
<dbReference type="KEGG" id="ssan:NX02_28625"/>
<dbReference type="eggNOG" id="COG0810">
    <property type="taxonomic scope" value="Bacteria"/>
</dbReference>
<evidence type="ECO:0000313" key="12">
    <source>
        <dbReference type="EMBL" id="AHE57304.1"/>
    </source>
</evidence>
<feature type="compositionally biased region" description="Pro residues" evidence="10">
    <location>
        <begin position="93"/>
        <end position="106"/>
    </location>
</feature>
<evidence type="ECO:0000256" key="9">
    <source>
        <dbReference type="ARBA" id="ARBA00023136"/>
    </source>
</evidence>
<feature type="compositionally biased region" description="Pro residues" evidence="10">
    <location>
        <begin position="45"/>
        <end position="76"/>
    </location>
</feature>
<dbReference type="Pfam" id="PF03544">
    <property type="entry name" value="TonB_C"/>
    <property type="match status" value="1"/>
</dbReference>
<evidence type="ECO:0000313" key="13">
    <source>
        <dbReference type="Proteomes" id="UP000018851"/>
    </source>
</evidence>
<comment type="subcellular location">
    <subcellularLocation>
        <location evidence="1">Cell inner membrane</location>
        <topology evidence="1">Single-pass membrane protein</topology>
        <orientation evidence="1">Periplasmic side</orientation>
    </subcellularLocation>
</comment>
<dbReference type="NCBIfam" id="TIGR01352">
    <property type="entry name" value="tonB_Cterm"/>
    <property type="match status" value="1"/>
</dbReference>
<evidence type="ECO:0000256" key="3">
    <source>
        <dbReference type="ARBA" id="ARBA00022448"/>
    </source>
</evidence>
<dbReference type="STRING" id="1123269.NX02_28625"/>
<dbReference type="GO" id="GO:0031992">
    <property type="term" value="F:energy transducer activity"/>
    <property type="evidence" value="ECO:0007669"/>
    <property type="project" value="TreeGrafter"/>
</dbReference>
<dbReference type="HOGENOM" id="CLU_076057_5_2_5"/>
<evidence type="ECO:0000256" key="4">
    <source>
        <dbReference type="ARBA" id="ARBA00022475"/>
    </source>
</evidence>
<dbReference type="InterPro" id="IPR006260">
    <property type="entry name" value="TonB/TolA_C"/>
</dbReference>
<proteinExistence type="inferred from homology"/>
<protein>
    <recommendedName>
        <fullName evidence="11">TonB C-terminal domain-containing protein</fullName>
    </recommendedName>
</protein>
<dbReference type="Proteomes" id="UP000018851">
    <property type="component" value="Chromosome"/>
</dbReference>
<dbReference type="GO" id="GO:0015031">
    <property type="term" value="P:protein transport"/>
    <property type="evidence" value="ECO:0007669"/>
    <property type="project" value="UniProtKB-KW"/>
</dbReference>
<comment type="similarity">
    <text evidence="2">Belongs to the TonB family.</text>
</comment>
<keyword evidence="13" id="KW-1185">Reference proteome</keyword>
<dbReference type="PATRIC" id="fig|1123269.5.peg.5624"/>
<reference evidence="12 13" key="1">
    <citation type="submission" date="2013-07" db="EMBL/GenBank/DDBJ databases">
        <title>Completed genome of Sphingomonas sanxanigenens NX02.</title>
        <authorList>
            <person name="Ma T."/>
            <person name="Huang H."/>
            <person name="Wu M."/>
            <person name="Li X."/>
            <person name="Li G."/>
        </authorList>
    </citation>
    <scope>NUCLEOTIDE SEQUENCE [LARGE SCALE GENOMIC DNA]</scope>
    <source>
        <strain evidence="12 13">NX02</strain>
    </source>
</reference>
<keyword evidence="9" id="KW-0472">Membrane</keyword>
<dbReference type="AlphaFoldDB" id="W0AHB0"/>
<sequence>MALVHVLLGYAFIVGLIPNIAKKVAQDLKTFEVQEETPPPEEEPPPPPPEQPQTVQPPPVVSPPPIVQTNVAPPPIQTTAVAPERPVITPRAAPAPPAPPAAPPAPRLAQPAVARGDQGSWVTQDDYPPRALREERTGTSGVAWDINTEGRVENCRVTSSSGSPDLDEAACKNITRRARYKPALDNAGNPIRTSASRRVVWRMPDN</sequence>
<dbReference type="Gene3D" id="3.30.1150.10">
    <property type="match status" value="1"/>
</dbReference>
<dbReference type="PANTHER" id="PTHR33446">
    <property type="entry name" value="PROTEIN TONB-RELATED"/>
    <property type="match status" value="1"/>
</dbReference>
<dbReference type="GO" id="GO:0098797">
    <property type="term" value="C:plasma membrane protein complex"/>
    <property type="evidence" value="ECO:0007669"/>
    <property type="project" value="TreeGrafter"/>
</dbReference>
<dbReference type="EMBL" id="CP006644">
    <property type="protein sequence ID" value="AHE57304.1"/>
    <property type="molecule type" value="Genomic_DNA"/>
</dbReference>
<dbReference type="InterPro" id="IPR051045">
    <property type="entry name" value="TonB-dependent_transducer"/>
</dbReference>
<dbReference type="PANTHER" id="PTHR33446:SF2">
    <property type="entry name" value="PROTEIN TONB"/>
    <property type="match status" value="1"/>
</dbReference>
<keyword evidence="6" id="KW-0812">Transmembrane</keyword>